<protein>
    <submittedName>
        <fullName evidence="1">Uncharacterized protein</fullName>
    </submittedName>
</protein>
<proteinExistence type="predicted"/>
<dbReference type="AlphaFoldDB" id="A0A1A8GLG0"/>
<dbReference type="EMBL" id="HAEC01003779">
    <property type="protein sequence ID" value="SBQ71856.1"/>
    <property type="molecule type" value="Transcribed_RNA"/>
</dbReference>
<accession>A0A1A8GLG0</accession>
<reference evidence="1" key="2">
    <citation type="submission" date="2016-06" db="EMBL/GenBank/DDBJ databases">
        <title>The genome of a short-lived fish provides insights into sex chromosome evolution and the genetic control of aging.</title>
        <authorList>
            <person name="Reichwald K."/>
            <person name="Felder M."/>
            <person name="Petzold A."/>
            <person name="Koch P."/>
            <person name="Groth M."/>
            <person name="Platzer M."/>
        </authorList>
    </citation>
    <scope>NUCLEOTIDE SEQUENCE</scope>
    <source>
        <tissue evidence="1">Brain</tissue>
    </source>
</reference>
<feature type="non-terminal residue" evidence="1">
    <location>
        <position position="1"/>
    </location>
</feature>
<evidence type="ECO:0000313" key="1">
    <source>
        <dbReference type="EMBL" id="SBQ71856.1"/>
    </source>
</evidence>
<organism evidence="1">
    <name type="scientific">Nothobranchius korthausae</name>
    <dbReference type="NCBI Taxonomy" id="1143690"/>
    <lineage>
        <taxon>Eukaryota</taxon>
        <taxon>Metazoa</taxon>
        <taxon>Chordata</taxon>
        <taxon>Craniata</taxon>
        <taxon>Vertebrata</taxon>
        <taxon>Euteleostomi</taxon>
        <taxon>Actinopterygii</taxon>
        <taxon>Neopterygii</taxon>
        <taxon>Teleostei</taxon>
        <taxon>Neoteleostei</taxon>
        <taxon>Acanthomorphata</taxon>
        <taxon>Ovalentaria</taxon>
        <taxon>Atherinomorphae</taxon>
        <taxon>Cyprinodontiformes</taxon>
        <taxon>Nothobranchiidae</taxon>
        <taxon>Nothobranchius</taxon>
    </lineage>
</organism>
<feature type="non-terminal residue" evidence="1">
    <location>
        <position position="61"/>
    </location>
</feature>
<name>A0A1A8GLG0_9TELE</name>
<reference evidence="1" key="1">
    <citation type="submission" date="2016-05" db="EMBL/GenBank/DDBJ databases">
        <authorList>
            <person name="Lavstsen T."/>
            <person name="Jespersen J.S."/>
        </authorList>
    </citation>
    <scope>NUCLEOTIDE SEQUENCE</scope>
    <source>
        <tissue evidence="1">Brain</tissue>
    </source>
</reference>
<sequence>VTVGWSRRSIFDNEGFALLCCDEEGDGLSTFLPSHLVTRFRSKKKVRDKEYKQLGSASEMR</sequence>
<gene>
    <name evidence="1" type="primary">Nfu_g_1_009111</name>
</gene>